<name>A0ABT6B420_9BURK</name>
<dbReference type="EMBL" id="JARJLM010000692">
    <property type="protein sequence ID" value="MDF3839630.1"/>
    <property type="molecule type" value="Genomic_DNA"/>
</dbReference>
<evidence type="ECO:0000313" key="2">
    <source>
        <dbReference type="Proteomes" id="UP001216674"/>
    </source>
</evidence>
<sequence>MRDLTQAQAMSAVEAALRKVHPPVSADDVQAVVALLVGMGTMARRLENDMQDCAAADTERGDGA</sequence>
<dbReference type="Proteomes" id="UP001216674">
    <property type="component" value="Unassembled WGS sequence"/>
</dbReference>
<comment type="caution">
    <text evidence="1">The sequence shown here is derived from an EMBL/GenBank/DDBJ whole genome shotgun (WGS) entry which is preliminary data.</text>
</comment>
<gene>
    <name evidence="1" type="ORF">P3W85_42840</name>
</gene>
<accession>A0ABT6B420</accession>
<organism evidence="1 2">
    <name type="scientific">Cupriavidus basilensis</name>
    <dbReference type="NCBI Taxonomy" id="68895"/>
    <lineage>
        <taxon>Bacteria</taxon>
        <taxon>Pseudomonadati</taxon>
        <taxon>Pseudomonadota</taxon>
        <taxon>Betaproteobacteria</taxon>
        <taxon>Burkholderiales</taxon>
        <taxon>Burkholderiaceae</taxon>
        <taxon>Cupriavidus</taxon>
    </lineage>
</organism>
<dbReference type="RefSeq" id="WP_276269278.1">
    <property type="nucleotide sequence ID" value="NZ_JARJLM010000692.1"/>
</dbReference>
<reference evidence="1 2" key="1">
    <citation type="submission" date="2023-03" db="EMBL/GenBank/DDBJ databases">
        <title>Draft assemblies of triclosan tolerant bacteria isolated from returned activated sludge.</title>
        <authorList>
            <person name="Van Hamelsveld S."/>
        </authorList>
    </citation>
    <scope>NUCLEOTIDE SEQUENCE [LARGE SCALE GENOMIC DNA]</scope>
    <source>
        <strain evidence="1 2">GW210010_S58</strain>
    </source>
</reference>
<evidence type="ECO:0000313" key="1">
    <source>
        <dbReference type="EMBL" id="MDF3839630.1"/>
    </source>
</evidence>
<keyword evidence="2" id="KW-1185">Reference proteome</keyword>
<proteinExistence type="predicted"/>
<protein>
    <submittedName>
        <fullName evidence="1">Uncharacterized protein</fullName>
    </submittedName>
</protein>